<keyword evidence="3" id="KW-1185">Reference proteome</keyword>
<dbReference type="SUPFAM" id="SSF54695">
    <property type="entry name" value="POZ domain"/>
    <property type="match status" value="1"/>
</dbReference>
<dbReference type="InterPro" id="IPR052664">
    <property type="entry name" value="BTB-MATH_domain_protein"/>
</dbReference>
<dbReference type="PANTHER" id="PTHR22743:SF165">
    <property type="entry name" value="BTB AND MATH DOMAIN CONTAINING-RELATED"/>
    <property type="match status" value="1"/>
</dbReference>
<dbReference type="CDD" id="cd18186">
    <property type="entry name" value="BTB_POZ_ZBTB_KLHL-like"/>
    <property type="match status" value="1"/>
</dbReference>
<sequence>MKYLNDGKLKVNIHANMNTTVGFPIEKAALPRRELRSFGEETKQFSDVVLKVDDRKFYVSKLYLSSQSPYFVTLFLGAFQESGKSEIELKDIDPQDFQCYLEVLYGENGIDEDSVEGILEVSDMYDTPLSVKKCEEFLIDQSKMKLKKKLELAGKYRLEELKKMCLNQIQTVADIRAVIPLDSSEMDHGILAKLFDKLLDFH</sequence>
<reference evidence="3" key="1">
    <citation type="submission" date="2017-10" db="EMBL/GenBank/DDBJ databases">
        <title>Rapid genome shrinkage in a self-fertile nematode reveals novel sperm competition proteins.</title>
        <authorList>
            <person name="Yin D."/>
            <person name="Schwarz E.M."/>
            <person name="Thomas C.G."/>
            <person name="Felde R.L."/>
            <person name="Korf I.F."/>
            <person name="Cutter A.D."/>
            <person name="Schartner C.M."/>
            <person name="Ralston E.J."/>
            <person name="Meyer B.J."/>
            <person name="Haag E.S."/>
        </authorList>
    </citation>
    <scope>NUCLEOTIDE SEQUENCE [LARGE SCALE GENOMIC DNA]</scope>
    <source>
        <strain evidence="3">JU1422</strain>
    </source>
</reference>
<dbReference type="Gene3D" id="3.30.710.10">
    <property type="entry name" value="Potassium Channel Kv1.1, Chain A"/>
    <property type="match status" value="1"/>
</dbReference>
<dbReference type="AlphaFoldDB" id="A0A2G5VA30"/>
<dbReference type="Proteomes" id="UP000230233">
    <property type="component" value="Chromosome II"/>
</dbReference>
<evidence type="ECO:0000313" key="2">
    <source>
        <dbReference type="EMBL" id="PIC48511.1"/>
    </source>
</evidence>
<gene>
    <name evidence="2" type="primary">Cnig_chr_II.g7456</name>
    <name evidence="2" type="ORF">B9Z55_007456</name>
</gene>
<organism evidence="2 3">
    <name type="scientific">Caenorhabditis nigoni</name>
    <dbReference type="NCBI Taxonomy" id="1611254"/>
    <lineage>
        <taxon>Eukaryota</taxon>
        <taxon>Metazoa</taxon>
        <taxon>Ecdysozoa</taxon>
        <taxon>Nematoda</taxon>
        <taxon>Chromadorea</taxon>
        <taxon>Rhabditida</taxon>
        <taxon>Rhabditina</taxon>
        <taxon>Rhabditomorpha</taxon>
        <taxon>Rhabditoidea</taxon>
        <taxon>Rhabditidae</taxon>
        <taxon>Peloderinae</taxon>
        <taxon>Caenorhabditis</taxon>
    </lineage>
</organism>
<feature type="domain" description="BTB" evidence="1">
    <location>
        <begin position="46"/>
        <end position="105"/>
    </location>
</feature>
<dbReference type="OrthoDB" id="6359816at2759"/>
<proteinExistence type="predicted"/>
<accession>A0A2G5VA30</accession>
<dbReference type="Pfam" id="PF00651">
    <property type="entry name" value="BTB"/>
    <property type="match status" value="1"/>
</dbReference>
<dbReference type="STRING" id="1611254.A0A2G5VA30"/>
<dbReference type="PANTHER" id="PTHR22743">
    <property type="entry name" value="MEPRIN/TRAF-LIKE MATH FAMILY-C.ELEGANS"/>
    <property type="match status" value="1"/>
</dbReference>
<dbReference type="PROSITE" id="PS50097">
    <property type="entry name" value="BTB"/>
    <property type="match status" value="1"/>
</dbReference>
<comment type="caution">
    <text evidence="2">The sequence shown here is derived from an EMBL/GenBank/DDBJ whole genome shotgun (WGS) entry which is preliminary data.</text>
</comment>
<protein>
    <recommendedName>
        <fullName evidence="1">BTB domain-containing protein</fullName>
    </recommendedName>
</protein>
<dbReference type="SMART" id="SM00225">
    <property type="entry name" value="BTB"/>
    <property type="match status" value="1"/>
</dbReference>
<dbReference type="InterPro" id="IPR011333">
    <property type="entry name" value="SKP1/BTB/POZ_sf"/>
</dbReference>
<evidence type="ECO:0000259" key="1">
    <source>
        <dbReference type="PROSITE" id="PS50097"/>
    </source>
</evidence>
<dbReference type="InterPro" id="IPR000210">
    <property type="entry name" value="BTB/POZ_dom"/>
</dbReference>
<name>A0A2G5VA30_9PELO</name>
<dbReference type="EMBL" id="PDUG01000002">
    <property type="protein sequence ID" value="PIC48511.1"/>
    <property type="molecule type" value="Genomic_DNA"/>
</dbReference>
<evidence type="ECO:0000313" key="3">
    <source>
        <dbReference type="Proteomes" id="UP000230233"/>
    </source>
</evidence>